<evidence type="ECO:0000256" key="3">
    <source>
        <dbReference type="ARBA" id="ARBA00023163"/>
    </source>
</evidence>
<evidence type="ECO:0000256" key="2">
    <source>
        <dbReference type="ARBA" id="ARBA00023125"/>
    </source>
</evidence>
<reference evidence="6" key="1">
    <citation type="submission" date="2021-04" db="EMBL/GenBank/DDBJ databases">
        <title>Genome based classification of Actinospica acidithermotolerans sp. nov., an actinobacterium isolated from an Indonesian hot spring.</title>
        <authorList>
            <person name="Kusuma A.B."/>
            <person name="Putra K.E."/>
            <person name="Nafisah S."/>
            <person name="Loh J."/>
            <person name="Nouioui I."/>
            <person name="Goodfellow M."/>
        </authorList>
    </citation>
    <scope>NUCLEOTIDE SEQUENCE</scope>
    <source>
        <strain evidence="6">MGRD01-02</strain>
    </source>
</reference>
<feature type="DNA-binding region" description="H-T-H motif" evidence="4">
    <location>
        <begin position="32"/>
        <end position="51"/>
    </location>
</feature>
<comment type="caution">
    <text evidence="6">The sequence shown here is derived from an EMBL/GenBank/DDBJ whole genome shotgun (WGS) entry which is preliminary data.</text>
</comment>
<dbReference type="SUPFAM" id="SSF48498">
    <property type="entry name" value="Tetracyclin repressor-like, C-terminal domain"/>
    <property type="match status" value="1"/>
</dbReference>
<dbReference type="InterPro" id="IPR036271">
    <property type="entry name" value="Tet_transcr_reg_TetR-rel_C_sf"/>
</dbReference>
<keyword evidence="1" id="KW-0805">Transcription regulation</keyword>
<gene>
    <name evidence="6" type="ORF">KDK95_02265</name>
</gene>
<dbReference type="EMBL" id="JAGSOH010000003">
    <property type="protein sequence ID" value="MBR7825115.1"/>
    <property type="molecule type" value="Genomic_DNA"/>
</dbReference>
<keyword evidence="7" id="KW-1185">Reference proteome</keyword>
<evidence type="ECO:0000313" key="6">
    <source>
        <dbReference type="EMBL" id="MBR7825115.1"/>
    </source>
</evidence>
<dbReference type="SUPFAM" id="SSF46689">
    <property type="entry name" value="Homeodomain-like"/>
    <property type="match status" value="1"/>
</dbReference>
<dbReference type="PROSITE" id="PS50977">
    <property type="entry name" value="HTH_TETR_2"/>
    <property type="match status" value="1"/>
</dbReference>
<evidence type="ECO:0000256" key="1">
    <source>
        <dbReference type="ARBA" id="ARBA00023015"/>
    </source>
</evidence>
<dbReference type="InterPro" id="IPR001647">
    <property type="entry name" value="HTH_TetR"/>
</dbReference>
<dbReference type="PRINTS" id="PR00455">
    <property type="entry name" value="HTHTETR"/>
</dbReference>
<organism evidence="6 7">
    <name type="scientific">Actinospica acidithermotolerans</name>
    <dbReference type="NCBI Taxonomy" id="2828514"/>
    <lineage>
        <taxon>Bacteria</taxon>
        <taxon>Bacillati</taxon>
        <taxon>Actinomycetota</taxon>
        <taxon>Actinomycetes</taxon>
        <taxon>Catenulisporales</taxon>
        <taxon>Actinospicaceae</taxon>
        <taxon>Actinospica</taxon>
    </lineage>
</organism>
<accession>A0A941E7Y3</accession>
<protein>
    <submittedName>
        <fullName evidence="6">TetR/AcrR family transcriptional regulator</fullName>
    </submittedName>
</protein>
<dbReference type="PANTHER" id="PTHR47506:SF7">
    <property type="entry name" value="TRANSCRIPTIONAL REGULATORY PROTEIN"/>
    <property type="match status" value="1"/>
</dbReference>
<feature type="domain" description="HTH tetR-type" evidence="5">
    <location>
        <begin position="9"/>
        <end position="69"/>
    </location>
</feature>
<dbReference type="Gene3D" id="1.10.10.60">
    <property type="entry name" value="Homeodomain-like"/>
    <property type="match status" value="1"/>
</dbReference>
<dbReference type="Pfam" id="PF00440">
    <property type="entry name" value="TetR_N"/>
    <property type="match status" value="1"/>
</dbReference>
<name>A0A941E7Y3_9ACTN</name>
<dbReference type="Gene3D" id="1.10.357.10">
    <property type="entry name" value="Tetracycline Repressor, domain 2"/>
    <property type="match status" value="1"/>
</dbReference>
<evidence type="ECO:0000256" key="4">
    <source>
        <dbReference type="PROSITE-ProRule" id="PRU00335"/>
    </source>
</evidence>
<keyword evidence="3" id="KW-0804">Transcription</keyword>
<dbReference type="InterPro" id="IPR009057">
    <property type="entry name" value="Homeodomain-like_sf"/>
</dbReference>
<dbReference type="RefSeq" id="WP_212516274.1">
    <property type="nucleotide sequence ID" value="NZ_JAGSOH010000003.1"/>
</dbReference>
<dbReference type="GO" id="GO:0003677">
    <property type="term" value="F:DNA binding"/>
    <property type="evidence" value="ECO:0007669"/>
    <property type="project" value="UniProtKB-UniRule"/>
</dbReference>
<evidence type="ECO:0000313" key="7">
    <source>
        <dbReference type="Proteomes" id="UP000676325"/>
    </source>
</evidence>
<dbReference type="AlphaFoldDB" id="A0A941E7Y3"/>
<dbReference type="Proteomes" id="UP000676325">
    <property type="component" value="Unassembled WGS sequence"/>
</dbReference>
<sequence length="198" mass="20604">MRRSKEHKDETRRKILDSAGRLFKADGIDGTGIAGLMADAGLTNGAFYKHFASKDDLVANAVADQLAQQQQVVDALPAGRAGIEEFVRGYLSAAHRDDHVGGCPSAALLDEIGRCTDATRQTYTAGLSGLIDALAQRLTPGDPAASRTAVTTAFAMMAGSIQISRALADRAAADALLEHAAATAIELFDAAADHAGRG</sequence>
<evidence type="ECO:0000259" key="5">
    <source>
        <dbReference type="PROSITE" id="PS50977"/>
    </source>
</evidence>
<proteinExistence type="predicted"/>
<dbReference type="PANTHER" id="PTHR47506">
    <property type="entry name" value="TRANSCRIPTIONAL REGULATORY PROTEIN"/>
    <property type="match status" value="1"/>
</dbReference>
<keyword evidence="2 4" id="KW-0238">DNA-binding</keyword>